<sequence>MRNKKMFLLMLSISLVIIAASSYLFWVIESKYIKIPEPIVTLQDPFTKKIKIAEIPLVIVRIEYNSRFKQKYNFCGGEQSLIDIILNPTIALPNDEISILFREKPLYCVVFERQKNGNYKKVSETFFEQKSEYIKTPSFNLPSEPGIYVYSLMVDYSFGRGVYYFSIKVVDDKTDDIK</sequence>
<dbReference type="Proteomes" id="UP000000555">
    <property type="component" value="Chromosome"/>
</dbReference>
<dbReference type="OrthoDB" id="1797983at2"/>
<dbReference type="HOGENOM" id="CLU_1507931_0_0_9"/>
<dbReference type="RefSeq" id="WP_011026709.1">
    <property type="nucleotide sequence ID" value="NC_003869.1"/>
</dbReference>
<organism evidence="1 2">
    <name type="scientific">Caldanaerobacter subterraneus subsp. tengcongensis (strain DSM 15242 / JCM 11007 / NBRC 100824 / MB4)</name>
    <name type="common">Thermoanaerobacter tengcongensis</name>
    <dbReference type="NCBI Taxonomy" id="273068"/>
    <lineage>
        <taxon>Bacteria</taxon>
        <taxon>Bacillati</taxon>
        <taxon>Bacillota</taxon>
        <taxon>Clostridia</taxon>
        <taxon>Thermoanaerobacterales</taxon>
        <taxon>Thermoanaerobacteraceae</taxon>
        <taxon>Caldanaerobacter</taxon>
    </lineage>
</organism>
<dbReference type="AlphaFoldDB" id="Q8R6R1"/>
<dbReference type="STRING" id="273068.TTE2729"/>
<gene>
    <name evidence="1" type="ordered locus">TTE2729</name>
</gene>
<dbReference type="EMBL" id="AE008691">
    <property type="protein sequence ID" value="AAM25843.1"/>
    <property type="molecule type" value="Genomic_DNA"/>
</dbReference>
<evidence type="ECO:0000313" key="2">
    <source>
        <dbReference type="Proteomes" id="UP000000555"/>
    </source>
</evidence>
<accession>Q8R6R1</accession>
<reference evidence="1 2" key="1">
    <citation type="journal article" date="2002" name="Genome Res.">
        <title>A complete sequence of the T. tengcongensis genome.</title>
        <authorList>
            <person name="Bao Q."/>
            <person name="Tian Y."/>
            <person name="Li W."/>
            <person name="Xu Z."/>
            <person name="Xuan Z."/>
            <person name="Hu S."/>
            <person name="Dong W."/>
            <person name="Yang J."/>
            <person name="Chen Y."/>
            <person name="Xue Y."/>
            <person name="Xu Y."/>
            <person name="Lai X."/>
            <person name="Huang L."/>
            <person name="Dong X."/>
            <person name="Ma Y."/>
            <person name="Ling L."/>
            <person name="Tan H."/>
            <person name="Chen R."/>
            <person name="Wang J."/>
            <person name="Yu J."/>
            <person name="Yang H."/>
        </authorList>
    </citation>
    <scope>NUCLEOTIDE SEQUENCE [LARGE SCALE GENOMIC DNA]</scope>
    <source>
        <strain evidence="2">DSM 15242 / JCM 11007 / NBRC 100824 / MB4</strain>
    </source>
</reference>
<dbReference type="KEGG" id="tte:TTE2729"/>
<keyword evidence="2" id="KW-1185">Reference proteome</keyword>
<evidence type="ECO:0000313" key="1">
    <source>
        <dbReference type="EMBL" id="AAM25843.1"/>
    </source>
</evidence>
<protein>
    <submittedName>
        <fullName evidence="1">Uncharacterized protein</fullName>
    </submittedName>
</protein>
<dbReference type="eggNOG" id="ENOG502ZU3Z">
    <property type="taxonomic scope" value="Bacteria"/>
</dbReference>
<proteinExistence type="predicted"/>
<name>Q8R6R1_CALS4</name>